<evidence type="ECO:0000256" key="1">
    <source>
        <dbReference type="SAM" id="SignalP"/>
    </source>
</evidence>
<reference evidence="2 3" key="1">
    <citation type="submission" date="2018-04" db="EMBL/GenBank/DDBJ databases">
        <title>Genome sequencing of Gemmobacter.</title>
        <authorList>
            <person name="Yi H."/>
            <person name="Baek M.-G."/>
        </authorList>
    </citation>
    <scope>NUCLEOTIDE SEQUENCE [LARGE SCALE GENOMIC DNA]</scope>
    <source>
        <strain evidence="2 3">HYN0069</strain>
    </source>
</reference>
<dbReference type="KEGG" id="geh:HYN69_12820"/>
<gene>
    <name evidence="2" type="ORF">HYN69_12820</name>
</gene>
<evidence type="ECO:0000313" key="2">
    <source>
        <dbReference type="EMBL" id="AWB49272.1"/>
    </source>
</evidence>
<name>A0A2S0UN98_9RHOB</name>
<feature type="signal peptide" evidence="1">
    <location>
        <begin position="1"/>
        <end position="20"/>
    </location>
</feature>
<feature type="chain" id="PRO_5015714152" evidence="1">
    <location>
        <begin position="21"/>
        <end position="105"/>
    </location>
</feature>
<keyword evidence="1" id="KW-0732">Signal</keyword>
<keyword evidence="3" id="KW-1185">Reference proteome</keyword>
<dbReference type="AlphaFoldDB" id="A0A2S0UN98"/>
<accession>A0A2S0UN98</accession>
<organism evidence="2 3">
    <name type="scientific">Paragemmobacter aquarius</name>
    <dbReference type="NCBI Taxonomy" id="2169400"/>
    <lineage>
        <taxon>Bacteria</taxon>
        <taxon>Pseudomonadati</taxon>
        <taxon>Pseudomonadota</taxon>
        <taxon>Alphaproteobacteria</taxon>
        <taxon>Rhodobacterales</taxon>
        <taxon>Paracoccaceae</taxon>
        <taxon>Paragemmobacter</taxon>
    </lineage>
</organism>
<sequence length="105" mass="10920">MRVSLALGFASLMVAAPVMAQEAVFDVVNATSFGITGFYGSADGDVSWEENILGGQTLAPGASLSVNFDNGSGVCVYDLRAVFDDGDESVMQDVDVCSQKSVTLN</sequence>
<dbReference type="RefSeq" id="WP_108436089.1">
    <property type="nucleotide sequence ID" value="NZ_CP028918.1"/>
</dbReference>
<protein>
    <submittedName>
        <fullName evidence="2">Uncharacterized protein</fullName>
    </submittedName>
</protein>
<dbReference type="OrthoDB" id="4736977at2"/>
<dbReference type="EMBL" id="CP028918">
    <property type="protein sequence ID" value="AWB49272.1"/>
    <property type="molecule type" value="Genomic_DNA"/>
</dbReference>
<evidence type="ECO:0000313" key="3">
    <source>
        <dbReference type="Proteomes" id="UP000244496"/>
    </source>
</evidence>
<proteinExistence type="predicted"/>
<dbReference type="Proteomes" id="UP000244496">
    <property type="component" value="Chromosome"/>
</dbReference>